<accession>A0ABT1C1E3</accession>
<sequence length="83" mass="9226">MAMAEERKQLLHLVFGGELKTLTGTEFRDLDALDIVGIYPDYASARDAWKAKAQASVDNAHMRYFVVHLHKLLEPEGAVGQGL</sequence>
<gene>
    <name evidence="1" type="ORF">NGM99_01500</name>
</gene>
<name>A0ABT1C1E3_9HYPH</name>
<protein>
    <submittedName>
        <fullName evidence="1">DUF4170 domain-containing protein</fullName>
    </submittedName>
</protein>
<proteinExistence type="predicted"/>
<dbReference type="InterPro" id="IPR025226">
    <property type="entry name" value="DUF4170"/>
</dbReference>
<dbReference type="Pfam" id="PF13773">
    <property type="entry name" value="DUF4170"/>
    <property type="match status" value="1"/>
</dbReference>
<organism evidence="1 2">
    <name type="scientific">Mesorhizobium liriopis</name>
    <dbReference type="NCBI Taxonomy" id="2953882"/>
    <lineage>
        <taxon>Bacteria</taxon>
        <taxon>Pseudomonadati</taxon>
        <taxon>Pseudomonadota</taxon>
        <taxon>Alphaproteobacteria</taxon>
        <taxon>Hyphomicrobiales</taxon>
        <taxon>Phyllobacteriaceae</taxon>
        <taxon>Mesorhizobium</taxon>
    </lineage>
</organism>
<comment type="caution">
    <text evidence="1">The sequence shown here is derived from an EMBL/GenBank/DDBJ whole genome shotgun (WGS) entry which is preliminary data.</text>
</comment>
<dbReference type="Proteomes" id="UP001205906">
    <property type="component" value="Unassembled WGS sequence"/>
</dbReference>
<evidence type="ECO:0000313" key="1">
    <source>
        <dbReference type="EMBL" id="MCO6048463.1"/>
    </source>
</evidence>
<keyword evidence="2" id="KW-1185">Reference proteome</keyword>
<evidence type="ECO:0000313" key="2">
    <source>
        <dbReference type="Proteomes" id="UP001205906"/>
    </source>
</evidence>
<dbReference type="EMBL" id="JAMXQS010000001">
    <property type="protein sequence ID" value="MCO6048463.1"/>
    <property type="molecule type" value="Genomic_DNA"/>
</dbReference>
<dbReference type="Gene3D" id="3.30.70.2400">
    <property type="entry name" value="Uncharacterised protein PF13773, DUF4170"/>
    <property type="match status" value="1"/>
</dbReference>
<reference evidence="1 2" key="1">
    <citation type="submission" date="2022-06" db="EMBL/GenBank/DDBJ databases">
        <title>Mesorhizobium sp. strain RP14 Genome sequencing and assembly.</title>
        <authorList>
            <person name="Kim I."/>
        </authorList>
    </citation>
    <scope>NUCLEOTIDE SEQUENCE [LARGE SCALE GENOMIC DNA]</scope>
    <source>
        <strain evidence="2">RP14(2022)</strain>
    </source>
</reference>